<gene>
    <name evidence="1" type="ORF">BK007_10090</name>
</gene>
<proteinExistence type="predicted"/>
<reference evidence="1 2" key="1">
    <citation type="submission" date="2016-10" db="EMBL/GenBank/DDBJ databases">
        <title>Comparative genomics between deep and shallow subseafloor isolates.</title>
        <authorList>
            <person name="Ishii S."/>
            <person name="Miller J.R."/>
            <person name="Sutton G."/>
            <person name="Suzuki S."/>
            <person name="Methe B."/>
            <person name="Inagaki F."/>
            <person name="Imachi H."/>
        </authorList>
    </citation>
    <scope>NUCLEOTIDE SEQUENCE [LARGE SCALE GENOMIC DNA]</scope>
    <source>
        <strain evidence="1 2">MO-MB1</strain>
    </source>
</reference>
<protein>
    <submittedName>
        <fullName evidence="1">Uncharacterized protein</fullName>
    </submittedName>
</protein>
<dbReference type="GeneID" id="35121956"/>
<name>A0A2H4VE07_9EURY</name>
<evidence type="ECO:0000313" key="1">
    <source>
        <dbReference type="EMBL" id="AUB56328.1"/>
    </source>
</evidence>
<dbReference type="EMBL" id="CP017766">
    <property type="protein sequence ID" value="AUB56328.1"/>
    <property type="molecule type" value="Genomic_DNA"/>
</dbReference>
<accession>A0A2H4VE07</accession>
<sequence>MESKLEEKLNELEIKIKSKDYPDDYKTIRNWGGADVIIRPIMTEKRKTWLGNQNLVISSQKTAPRRRAVITEYFKELSWLFHQLKYIFRGKIDYISKYDFYGSLAQAAIDYIESADKVERETLLLTVVEQAREFNSEYY</sequence>
<evidence type="ECO:0000313" key="2">
    <source>
        <dbReference type="Proteomes" id="UP000232806"/>
    </source>
</evidence>
<dbReference type="OrthoDB" id="381467at2157"/>
<dbReference type="Proteomes" id="UP000232806">
    <property type="component" value="Chromosome"/>
</dbReference>
<organism evidence="1 2">
    <name type="scientific">Methanobacterium subterraneum</name>
    <dbReference type="NCBI Taxonomy" id="59277"/>
    <lineage>
        <taxon>Archaea</taxon>
        <taxon>Methanobacteriati</taxon>
        <taxon>Methanobacteriota</taxon>
        <taxon>Methanomada group</taxon>
        <taxon>Methanobacteria</taxon>
        <taxon>Methanobacteriales</taxon>
        <taxon>Methanobacteriaceae</taxon>
        <taxon>Methanobacterium</taxon>
    </lineage>
</organism>
<dbReference type="RefSeq" id="WP_100906307.1">
    <property type="nucleotide sequence ID" value="NZ_CP017766.1"/>
</dbReference>
<dbReference type="AlphaFoldDB" id="A0A2H4VE07"/>